<comment type="similarity">
    <text evidence="1">Belongs to the TAF9 family. CENP-S/MHF1 subfamily.</text>
</comment>
<dbReference type="GO" id="GO:0046982">
    <property type="term" value="F:protein heterodimerization activity"/>
    <property type="evidence" value="ECO:0007669"/>
    <property type="project" value="InterPro"/>
</dbReference>
<dbReference type="CDD" id="cd22919">
    <property type="entry name" value="HFD_CENP-S"/>
    <property type="match status" value="1"/>
</dbReference>
<evidence type="ECO:0008006" key="8">
    <source>
        <dbReference type="Google" id="ProtNLM"/>
    </source>
</evidence>
<dbReference type="GO" id="GO:0006281">
    <property type="term" value="P:DNA repair"/>
    <property type="evidence" value="ECO:0007669"/>
    <property type="project" value="UniProtKB-KW"/>
</dbReference>
<evidence type="ECO:0000256" key="3">
    <source>
        <dbReference type="ARBA" id="ARBA00023125"/>
    </source>
</evidence>
<dbReference type="PANTHER" id="PTHR22980">
    <property type="entry name" value="CORTISTATIN"/>
    <property type="match status" value="1"/>
</dbReference>
<evidence type="ECO:0000313" key="7">
    <source>
        <dbReference type="Proteomes" id="UP000799757"/>
    </source>
</evidence>
<protein>
    <recommendedName>
        <fullName evidence="8">Apoptosis-inducing TAF9-like domain 1 family protein</fullName>
    </recommendedName>
</protein>
<dbReference type="GO" id="GO:0003682">
    <property type="term" value="F:chromatin binding"/>
    <property type="evidence" value="ECO:0007669"/>
    <property type="project" value="TreeGrafter"/>
</dbReference>
<dbReference type="PANTHER" id="PTHR22980:SF0">
    <property type="entry name" value="CENTROMERE PROTEIN S"/>
    <property type="match status" value="1"/>
</dbReference>
<proteinExistence type="inferred from homology"/>
<evidence type="ECO:0000313" key="6">
    <source>
        <dbReference type="EMBL" id="KAF2800744.1"/>
    </source>
</evidence>
<feature type="compositionally biased region" description="Basic residues" evidence="5">
    <location>
        <begin position="120"/>
        <end position="130"/>
    </location>
</feature>
<dbReference type="GO" id="GO:0031297">
    <property type="term" value="P:replication fork processing"/>
    <property type="evidence" value="ECO:0007669"/>
    <property type="project" value="TreeGrafter"/>
</dbReference>
<evidence type="ECO:0000256" key="2">
    <source>
        <dbReference type="ARBA" id="ARBA00022763"/>
    </source>
</evidence>
<name>A0A6A6XYC8_9PLEO</name>
<feature type="compositionally biased region" description="Basic and acidic residues" evidence="5">
    <location>
        <begin position="100"/>
        <end position="110"/>
    </location>
</feature>
<dbReference type="GO" id="GO:0000712">
    <property type="term" value="P:resolution of meiotic recombination intermediates"/>
    <property type="evidence" value="ECO:0007669"/>
    <property type="project" value="TreeGrafter"/>
</dbReference>
<dbReference type="Pfam" id="PF15630">
    <property type="entry name" value="CENP-S"/>
    <property type="match status" value="1"/>
</dbReference>
<dbReference type="Gene3D" id="1.10.20.10">
    <property type="entry name" value="Histone, subunit A"/>
    <property type="match status" value="1"/>
</dbReference>
<keyword evidence="2" id="KW-0227">DNA damage</keyword>
<dbReference type="GO" id="GO:0003677">
    <property type="term" value="F:DNA binding"/>
    <property type="evidence" value="ECO:0007669"/>
    <property type="project" value="UniProtKB-KW"/>
</dbReference>
<dbReference type="InterPro" id="IPR009072">
    <property type="entry name" value="Histone-fold"/>
</dbReference>
<keyword evidence="7" id="KW-1185">Reference proteome</keyword>
<dbReference type="AlphaFoldDB" id="A0A6A6XYC8"/>
<evidence type="ECO:0000256" key="1">
    <source>
        <dbReference type="ARBA" id="ARBA00006612"/>
    </source>
</evidence>
<dbReference type="EMBL" id="MU001743">
    <property type="protein sequence ID" value="KAF2800744.1"/>
    <property type="molecule type" value="Genomic_DNA"/>
</dbReference>
<dbReference type="OrthoDB" id="1872155at2759"/>
<sequence>MATATALEQEERFKSALWFAIGKFVDDECVMQNLNATPQFIGALTELVYTQIENTSRDLETFAKHAGRRIINTDDVMLLARRNEGLDALLRETLEAMKAREARAEKENTGRAKPAAKTTAKGKGKGKAKQ</sequence>
<dbReference type="GO" id="GO:0071821">
    <property type="term" value="C:FANCM-MHF complex"/>
    <property type="evidence" value="ECO:0007669"/>
    <property type="project" value="InterPro"/>
</dbReference>
<organism evidence="6 7">
    <name type="scientific">Melanomma pulvis-pyrius CBS 109.77</name>
    <dbReference type="NCBI Taxonomy" id="1314802"/>
    <lineage>
        <taxon>Eukaryota</taxon>
        <taxon>Fungi</taxon>
        <taxon>Dikarya</taxon>
        <taxon>Ascomycota</taxon>
        <taxon>Pezizomycotina</taxon>
        <taxon>Dothideomycetes</taxon>
        <taxon>Pleosporomycetidae</taxon>
        <taxon>Pleosporales</taxon>
        <taxon>Melanommataceae</taxon>
        <taxon>Melanomma</taxon>
    </lineage>
</organism>
<keyword evidence="3" id="KW-0238">DNA-binding</keyword>
<dbReference type="InterPro" id="IPR029003">
    <property type="entry name" value="CENP-S/Mhf1"/>
</dbReference>
<evidence type="ECO:0000256" key="4">
    <source>
        <dbReference type="ARBA" id="ARBA00023204"/>
    </source>
</evidence>
<reference evidence="6" key="1">
    <citation type="journal article" date="2020" name="Stud. Mycol.">
        <title>101 Dothideomycetes genomes: a test case for predicting lifestyles and emergence of pathogens.</title>
        <authorList>
            <person name="Haridas S."/>
            <person name="Albert R."/>
            <person name="Binder M."/>
            <person name="Bloem J."/>
            <person name="Labutti K."/>
            <person name="Salamov A."/>
            <person name="Andreopoulos B."/>
            <person name="Baker S."/>
            <person name="Barry K."/>
            <person name="Bills G."/>
            <person name="Bluhm B."/>
            <person name="Cannon C."/>
            <person name="Castanera R."/>
            <person name="Culley D."/>
            <person name="Daum C."/>
            <person name="Ezra D."/>
            <person name="Gonzalez J."/>
            <person name="Henrissat B."/>
            <person name="Kuo A."/>
            <person name="Liang C."/>
            <person name="Lipzen A."/>
            <person name="Lutzoni F."/>
            <person name="Magnuson J."/>
            <person name="Mondo S."/>
            <person name="Nolan M."/>
            <person name="Ohm R."/>
            <person name="Pangilinan J."/>
            <person name="Park H.-J."/>
            <person name="Ramirez L."/>
            <person name="Alfaro M."/>
            <person name="Sun H."/>
            <person name="Tritt A."/>
            <person name="Yoshinaga Y."/>
            <person name="Zwiers L.-H."/>
            <person name="Turgeon B."/>
            <person name="Goodwin S."/>
            <person name="Spatafora J."/>
            <person name="Crous P."/>
            <person name="Grigoriev I."/>
        </authorList>
    </citation>
    <scope>NUCLEOTIDE SEQUENCE</scope>
    <source>
        <strain evidence="6">CBS 109.77</strain>
    </source>
</reference>
<feature type="region of interest" description="Disordered" evidence="5">
    <location>
        <begin position="100"/>
        <end position="130"/>
    </location>
</feature>
<evidence type="ECO:0000256" key="5">
    <source>
        <dbReference type="SAM" id="MobiDB-lite"/>
    </source>
</evidence>
<dbReference type="SUPFAM" id="SSF47113">
    <property type="entry name" value="Histone-fold"/>
    <property type="match status" value="1"/>
</dbReference>
<dbReference type="Proteomes" id="UP000799757">
    <property type="component" value="Unassembled WGS sequence"/>
</dbReference>
<keyword evidence="4" id="KW-0234">DNA repair</keyword>
<accession>A0A6A6XYC8</accession>
<gene>
    <name evidence="6" type="ORF">K505DRAFT_345006</name>
</gene>